<keyword evidence="1" id="KW-1133">Transmembrane helix</keyword>
<dbReference type="AlphaFoldDB" id="A0AAU8DSL2"/>
<evidence type="ECO:0000259" key="2">
    <source>
        <dbReference type="Pfam" id="PF12697"/>
    </source>
</evidence>
<dbReference type="SUPFAM" id="SSF53474">
    <property type="entry name" value="alpha/beta-Hydrolases"/>
    <property type="match status" value="1"/>
</dbReference>
<organism evidence="3">
    <name type="scientific">Nakamurella sp. A5-74</name>
    <dbReference type="NCBI Taxonomy" id="3158264"/>
    <lineage>
        <taxon>Bacteria</taxon>
        <taxon>Bacillati</taxon>
        <taxon>Actinomycetota</taxon>
        <taxon>Actinomycetes</taxon>
        <taxon>Nakamurellales</taxon>
        <taxon>Nakamurellaceae</taxon>
        <taxon>Nakamurella</taxon>
    </lineage>
</organism>
<name>A0AAU8DSL2_9ACTN</name>
<dbReference type="RefSeq" id="WP_353650592.1">
    <property type="nucleotide sequence ID" value="NZ_CP159218.1"/>
</dbReference>
<dbReference type="EMBL" id="CP159218">
    <property type="protein sequence ID" value="XCG64981.1"/>
    <property type="molecule type" value="Genomic_DNA"/>
</dbReference>
<dbReference type="InterPro" id="IPR029058">
    <property type="entry name" value="AB_hydrolase_fold"/>
</dbReference>
<sequence>MSGLGKVLGAAAGVTGAVGALTLGGWTAQRRVMRRYRAHVAADGRGFDSLPAERSYTVTSADGLGIYVEEVGPVDAPLTVIFSHGWTLRMGAWHFQRLGLAGPGFGAEVAAADRRDAAAATDTAATDPAATVADLVADPGAEARLVFYDQRSHGRSGRADPGRSTLDAVAEDLHAVIATAAPHGPVVVVGHSMGGMALMGLAAAEPDLVRERLAGFALIDSSAFYLRAKGSRAGLTGNLPLMRAVTATASRFPRALERGRPLARDAVWLLTRSYGFADPAVNVDLVDYLDLMISEVPVDVIAQFLPAILTLDVRAGFAALHHLPGRVICGEQDRMTPPAQSRALVAAMPSTELVLVPHGGHNLMLEQPVAVNDALSGLLADVLQRVRAADAATTATSTARLRGGR</sequence>
<keyword evidence="3" id="KW-0378">Hydrolase</keyword>
<keyword evidence="1" id="KW-0472">Membrane</keyword>
<keyword evidence="1" id="KW-0812">Transmembrane</keyword>
<proteinExistence type="predicted"/>
<gene>
    <name evidence="3" type="ORF">ABLG96_06670</name>
</gene>
<dbReference type="Gene3D" id="3.40.50.1820">
    <property type="entry name" value="alpha/beta hydrolase"/>
    <property type="match status" value="2"/>
</dbReference>
<dbReference type="PANTHER" id="PTHR43194">
    <property type="entry name" value="HYDROLASE ALPHA/BETA FOLD FAMILY"/>
    <property type="match status" value="1"/>
</dbReference>
<feature type="transmembrane region" description="Helical" evidence="1">
    <location>
        <begin position="6"/>
        <end position="28"/>
    </location>
</feature>
<evidence type="ECO:0000256" key="1">
    <source>
        <dbReference type="SAM" id="Phobius"/>
    </source>
</evidence>
<protein>
    <submittedName>
        <fullName evidence="3">Alpha/beta hydrolase</fullName>
    </submittedName>
</protein>
<dbReference type="InterPro" id="IPR050228">
    <property type="entry name" value="Carboxylesterase_BioH"/>
</dbReference>
<accession>A0AAU8DSL2</accession>
<feature type="domain" description="AB hydrolase-1" evidence="2">
    <location>
        <begin position="80"/>
        <end position="374"/>
    </location>
</feature>
<dbReference type="GO" id="GO:0016787">
    <property type="term" value="F:hydrolase activity"/>
    <property type="evidence" value="ECO:0007669"/>
    <property type="project" value="UniProtKB-KW"/>
</dbReference>
<evidence type="ECO:0000313" key="3">
    <source>
        <dbReference type="EMBL" id="XCG64981.1"/>
    </source>
</evidence>
<dbReference type="Pfam" id="PF12697">
    <property type="entry name" value="Abhydrolase_6"/>
    <property type="match status" value="1"/>
</dbReference>
<dbReference type="PANTHER" id="PTHR43194:SF2">
    <property type="entry name" value="PEROXISOMAL MEMBRANE PROTEIN LPX1"/>
    <property type="match status" value="1"/>
</dbReference>
<reference evidence="3" key="1">
    <citation type="submission" date="2024-05" db="EMBL/GenBank/DDBJ databases">
        <authorList>
            <person name="Cai S.Y."/>
            <person name="Jin L.M."/>
            <person name="Li H.R."/>
        </authorList>
    </citation>
    <scope>NUCLEOTIDE SEQUENCE</scope>
    <source>
        <strain evidence="3">A5-74</strain>
    </source>
</reference>
<dbReference type="InterPro" id="IPR000073">
    <property type="entry name" value="AB_hydrolase_1"/>
</dbReference>